<comment type="caution">
    <text evidence="3">The sequence shown here is derived from an EMBL/GenBank/DDBJ whole genome shotgun (WGS) entry which is preliminary data.</text>
</comment>
<gene>
    <name evidence="3" type="primary">phoU</name>
    <name evidence="3" type="ORF">D7Y13_42700</name>
</gene>
<dbReference type="PANTHER" id="PTHR42930">
    <property type="entry name" value="PHOSPHATE-SPECIFIC TRANSPORT SYSTEM ACCESSORY PROTEIN PHOU"/>
    <property type="match status" value="1"/>
</dbReference>
<protein>
    <submittedName>
        <fullName evidence="3">Phosphate transport system regulatory protein PhoU</fullName>
    </submittedName>
</protein>
<evidence type="ECO:0000313" key="3">
    <source>
        <dbReference type="EMBL" id="RKH83676.1"/>
    </source>
</evidence>
<sequence length="152" mass="16530">QHIRSSYDRDLEAIQAHILKMGGLVEDAILRGADSLHARDAEAALAVRRGDAAIDALEEQVNQLVARAIALNQPVGGDLRVLLSVLKLSASLERIGDYAKNIAKRVTVLAETREPVGADASLRRMAREVQAMLKDALDAFVRRDDGLARDVI</sequence>
<dbReference type="InterPro" id="IPR028366">
    <property type="entry name" value="PhoU"/>
</dbReference>
<accession>A0ABX9Q5Z6</accession>
<dbReference type="Pfam" id="PF01895">
    <property type="entry name" value="PhoU"/>
    <property type="match status" value="2"/>
</dbReference>
<feature type="domain" description="PhoU" evidence="2">
    <location>
        <begin position="122"/>
        <end position="152"/>
    </location>
</feature>
<evidence type="ECO:0000313" key="4">
    <source>
        <dbReference type="Proteomes" id="UP000278907"/>
    </source>
</evidence>
<feature type="domain" description="PhoU" evidence="2">
    <location>
        <begin position="18"/>
        <end position="106"/>
    </location>
</feature>
<evidence type="ECO:0000259" key="2">
    <source>
        <dbReference type="Pfam" id="PF01895"/>
    </source>
</evidence>
<organism evidence="3 4">
    <name type="scientific">Corallococcus praedator</name>
    <dbReference type="NCBI Taxonomy" id="2316724"/>
    <lineage>
        <taxon>Bacteria</taxon>
        <taxon>Pseudomonadati</taxon>
        <taxon>Myxococcota</taxon>
        <taxon>Myxococcia</taxon>
        <taxon>Myxococcales</taxon>
        <taxon>Cystobacterineae</taxon>
        <taxon>Myxococcaceae</taxon>
        <taxon>Corallococcus</taxon>
    </lineage>
</organism>
<feature type="non-terminal residue" evidence="3">
    <location>
        <position position="1"/>
    </location>
</feature>
<dbReference type="PANTHER" id="PTHR42930:SF3">
    <property type="entry name" value="PHOSPHATE-SPECIFIC TRANSPORT SYSTEM ACCESSORY PROTEIN PHOU"/>
    <property type="match status" value="1"/>
</dbReference>
<dbReference type="Proteomes" id="UP000278907">
    <property type="component" value="Unassembled WGS sequence"/>
</dbReference>
<name>A0ABX9Q5Z6_9BACT</name>
<comment type="similarity">
    <text evidence="1">Belongs to the PhoU family.</text>
</comment>
<dbReference type="Gene3D" id="1.20.58.220">
    <property type="entry name" value="Phosphate transport system protein phou homolog 2, domain 2"/>
    <property type="match status" value="1"/>
</dbReference>
<dbReference type="InterPro" id="IPR038078">
    <property type="entry name" value="PhoU-like_sf"/>
</dbReference>
<reference evidence="3 4" key="1">
    <citation type="submission" date="2018-09" db="EMBL/GenBank/DDBJ databases">
        <authorList>
            <person name="Livingstone P.G."/>
            <person name="Whitworth D.E."/>
        </authorList>
    </citation>
    <scope>NUCLEOTIDE SEQUENCE [LARGE SCALE GENOMIC DNA]</scope>
    <source>
        <strain evidence="3 4">CA031B</strain>
    </source>
</reference>
<dbReference type="NCBIfam" id="TIGR02135">
    <property type="entry name" value="phoU_full"/>
    <property type="match status" value="1"/>
</dbReference>
<keyword evidence="4" id="KW-1185">Reference proteome</keyword>
<evidence type="ECO:0000256" key="1">
    <source>
        <dbReference type="ARBA" id="ARBA00008107"/>
    </source>
</evidence>
<dbReference type="RefSeq" id="WP_120631109.1">
    <property type="nucleotide sequence ID" value="NZ_RAWI01000975.1"/>
</dbReference>
<dbReference type="EMBL" id="RAWI01000975">
    <property type="protein sequence ID" value="RKH83676.1"/>
    <property type="molecule type" value="Genomic_DNA"/>
</dbReference>
<feature type="non-terminal residue" evidence="3">
    <location>
        <position position="152"/>
    </location>
</feature>
<dbReference type="SUPFAM" id="SSF109755">
    <property type="entry name" value="PhoU-like"/>
    <property type="match status" value="1"/>
</dbReference>
<proteinExistence type="inferred from homology"/>
<dbReference type="InterPro" id="IPR026022">
    <property type="entry name" value="PhoU_dom"/>
</dbReference>